<dbReference type="PANTHER" id="PTHR11467:SF172">
    <property type="entry name" value="HISTONE H1-LIKE"/>
    <property type="match status" value="1"/>
</dbReference>
<dbReference type="GO" id="GO:0006334">
    <property type="term" value="P:nucleosome assembly"/>
    <property type="evidence" value="ECO:0007669"/>
    <property type="project" value="InterPro"/>
</dbReference>
<comment type="similarity">
    <text evidence="6">Belongs to the histone H1/H5 family.</text>
</comment>
<keyword evidence="4 6" id="KW-0238">DNA-binding</keyword>
<dbReference type="SMART" id="SM00526">
    <property type="entry name" value="H15"/>
    <property type="match status" value="1"/>
</dbReference>
<keyword evidence="3 6" id="KW-0158">Chromosome</keyword>
<dbReference type="InterPro" id="IPR036390">
    <property type="entry name" value="WH_DNA-bd_sf"/>
</dbReference>
<dbReference type="GO" id="GO:0031492">
    <property type="term" value="F:nucleosomal DNA binding"/>
    <property type="evidence" value="ECO:0007669"/>
    <property type="project" value="TreeGrafter"/>
</dbReference>
<evidence type="ECO:0000313" key="10">
    <source>
        <dbReference type="Proteomes" id="UP001152561"/>
    </source>
</evidence>
<dbReference type="Pfam" id="PF00538">
    <property type="entry name" value="Linker_histone"/>
    <property type="match status" value="1"/>
</dbReference>
<evidence type="ECO:0000256" key="3">
    <source>
        <dbReference type="ARBA" id="ARBA00022454"/>
    </source>
</evidence>
<proteinExistence type="inferred from homology"/>
<keyword evidence="10" id="KW-1185">Reference proteome</keyword>
<dbReference type="GO" id="GO:0030527">
    <property type="term" value="F:structural constituent of chromatin"/>
    <property type="evidence" value="ECO:0007669"/>
    <property type="project" value="InterPro"/>
</dbReference>
<organism evidence="9 10">
    <name type="scientific">Anisodus acutangulus</name>
    <dbReference type="NCBI Taxonomy" id="402998"/>
    <lineage>
        <taxon>Eukaryota</taxon>
        <taxon>Viridiplantae</taxon>
        <taxon>Streptophyta</taxon>
        <taxon>Embryophyta</taxon>
        <taxon>Tracheophyta</taxon>
        <taxon>Spermatophyta</taxon>
        <taxon>Magnoliopsida</taxon>
        <taxon>eudicotyledons</taxon>
        <taxon>Gunneridae</taxon>
        <taxon>Pentapetalae</taxon>
        <taxon>asterids</taxon>
        <taxon>lamiids</taxon>
        <taxon>Solanales</taxon>
        <taxon>Solanaceae</taxon>
        <taxon>Solanoideae</taxon>
        <taxon>Hyoscyameae</taxon>
        <taxon>Anisodus</taxon>
    </lineage>
</organism>
<dbReference type="GO" id="GO:0045910">
    <property type="term" value="P:negative regulation of DNA recombination"/>
    <property type="evidence" value="ECO:0007669"/>
    <property type="project" value="TreeGrafter"/>
</dbReference>
<evidence type="ECO:0000256" key="2">
    <source>
        <dbReference type="ARBA" id="ARBA00004286"/>
    </source>
</evidence>
<dbReference type="InterPro" id="IPR012340">
    <property type="entry name" value="NA-bd_OB-fold"/>
</dbReference>
<evidence type="ECO:0000256" key="6">
    <source>
        <dbReference type="RuleBase" id="RU003894"/>
    </source>
</evidence>
<reference evidence="10" key="1">
    <citation type="journal article" date="2023" name="Proc. Natl. Acad. Sci. U.S.A.">
        <title>Genomic and structural basis for evolution of tropane alkaloid biosynthesis.</title>
        <authorList>
            <person name="Wanga Y.-J."/>
            <person name="Taina T."/>
            <person name="Yua J.-Y."/>
            <person name="Lia J."/>
            <person name="Xua B."/>
            <person name="Chenc J."/>
            <person name="D'Auriad J.C."/>
            <person name="Huanga J.-P."/>
            <person name="Huanga S.-X."/>
        </authorList>
    </citation>
    <scope>NUCLEOTIDE SEQUENCE [LARGE SCALE GENOMIC DNA]</scope>
    <source>
        <strain evidence="10">cv. KIB-2019</strain>
    </source>
</reference>
<comment type="caution">
    <text evidence="9">The sequence shown here is derived from an EMBL/GenBank/DDBJ whole genome shotgun (WGS) entry which is preliminary data.</text>
</comment>
<accession>A0A9Q1R9X7</accession>
<dbReference type="InterPro" id="IPR005819">
    <property type="entry name" value="H1/H5"/>
</dbReference>
<dbReference type="PRINTS" id="PR00624">
    <property type="entry name" value="HISTONEH5"/>
</dbReference>
<evidence type="ECO:0000259" key="8">
    <source>
        <dbReference type="PROSITE" id="PS51504"/>
    </source>
</evidence>
<evidence type="ECO:0000256" key="4">
    <source>
        <dbReference type="ARBA" id="ARBA00023125"/>
    </source>
</evidence>
<dbReference type="Gene3D" id="2.40.50.140">
    <property type="entry name" value="Nucleic acid-binding proteins"/>
    <property type="match status" value="1"/>
</dbReference>
<dbReference type="Gene3D" id="1.10.10.10">
    <property type="entry name" value="Winged helix-like DNA-binding domain superfamily/Winged helix DNA-binding domain"/>
    <property type="match status" value="1"/>
</dbReference>
<dbReference type="SUPFAM" id="SSF50249">
    <property type="entry name" value="Nucleic acid-binding proteins"/>
    <property type="match status" value="1"/>
</dbReference>
<dbReference type="CDD" id="cd00073">
    <property type="entry name" value="H15"/>
    <property type="match status" value="1"/>
</dbReference>
<feature type="region of interest" description="Disordered" evidence="7">
    <location>
        <begin position="1"/>
        <end position="23"/>
    </location>
</feature>
<evidence type="ECO:0000256" key="1">
    <source>
        <dbReference type="ARBA" id="ARBA00004123"/>
    </source>
</evidence>
<name>A0A9Q1R9X7_9SOLA</name>
<dbReference type="Proteomes" id="UP001152561">
    <property type="component" value="Unassembled WGS sequence"/>
</dbReference>
<sequence length="362" mass="39792">MVSATATAKKTPAPKKPRSHPPYAEMISEAISVLKERTGSSQVAIGKFIEEKQKDLPSNFRKLLLVQLKKLVATGKLTKIKGSFKLSPVAIAKPKKEPATKKKATAAANTKAVTPKKNAKSVAKKVVTAPGKVKKATPVKKATVAKVKKTTPARKVKSIKSPVKKLVQSFLLSRDSMLCDFEVLLYVVVPVEDIKESGELPGSIVIRRLFNQLTFLRATEDCGYFLKVTKVKSVGNGKLSDSSKYIIFPVTFYSRTFLPKTGEVLVGIVIKVCSHGVFLKCGPMNSIYLSLRKMPNYNYVSGENPFFLCDDHSRIENEVAVRFVVFAMRWSRTLVRKFDVLASIEGDCLGPISLNGLDGLEL</sequence>
<dbReference type="GO" id="GO:0005634">
    <property type="term" value="C:nucleus"/>
    <property type="evidence" value="ECO:0007669"/>
    <property type="project" value="UniProtKB-SubCell"/>
</dbReference>
<dbReference type="PANTHER" id="PTHR11467">
    <property type="entry name" value="HISTONE H1"/>
    <property type="match status" value="1"/>
</dbReference>
<keyword evidence="5 6" id="KW-0539">Nucleus</keyword>
<feature type="domain" description="H15" evidence="8">
    <location>
        <begin position="19"/>
        <end position="88"/>
    </location>
</feature>
<dbReference type="GO" id="GO:0000786">
    <property type="term" value="C:nucleosome"/>
    <property type="evidence" value="ECO:0007669"/>
    <property type="project" value="InterPro"/>
</dbReference>
<dbReference type="PROSITE" id="PS51504">
    <property type="entry name" value="H15"/>
    <property type="match status" value="1"/>
</dbReference>
<comment type="subcellular location">
    <subcellularLocation>
        <location evidence="2">Chromosome</location>
    </subcellularLocation>
    <subcellularLocation>
        <location evidence="1 6">Nucleus</location>
    </subcellularLocation>
</comment>
<dbReference type="OrthoDB" id="1162399at2759"/>
<dbReference type="InterPro" id="IPR005818">
    <property type="entry name" value="Histone_H1/H5_H15"/>
</dbReference>
<dbReference type="GO" id="GO:0030261">
    <property type="term" value="P:chromosome condensation"/>
    <property type="evidence" value="ECO:0007669"/>
    <property type="project" value="TreeGrafter"/>
</dbReference>
<evidence type="ECO:0000256" key="5">
    <source>
        <dbReference type="ARBA" id="ARBA00023242"/>
    </source>
</evidence>
<dbReference type="GO" id="GO:0003690">
    <property type="term" value="F:double-stranded DNA binding"/>
    <property type="evidence" value="ECO:0007669"/>
    <property type="project" value="TreeGrafter"/>
</dbReference>
<dbReference type="SUPFAM" id="SSF46785">
    <property type="entry name" value="Winged helix' DNA-binding domain"/>
    <property type="match status" value="1"/>
</dbReference>
<evidence type="ECO:0000313" key="9">
    <source>
        <dbReference type="EMBL" id="KAJ8547277.1"/>
    </source>
</evidence>
<dbReference type="EMBL" id="JAJAGQ010000012">
    <property type="protein sequence ID" value="KAJ8547277.1"/>
    <property type="molecule type" value="Genomic_DNA"/>
</dbReference>
<feature type="compositionally biased region" description="Low complexity" evidence="7">
    <location>
        <begin position="1"/>
        <end position="11"/>
    </location>
</feature>
<protein>
    <recommendedName>
        <fullName evidence="8">H15 domain-containing protein</fullName>
    </recommendedName>
</protein>
<dbReference type="InterPro" id="IPR036388">
    <property type="entry name" value="WH-like_DNA-bd_sf"/>
</dbReference>
<dbReference type="AlphaFoldDB" id="A0A9Q1R9X7"/>
<evidence type="ECO:0000256" key="7">
    <source>
        <dbReference type="SAM" id="MobiDB-lite"/>
    </source>
</evidence>
<gene>
    <name evidence="9" type="ORF">K7X08_010863</name>
</gene>